<protein>
    <submittedName>
        <fullName evidence="1">Uncharacterized protein</fullName>
    </submittedName>
</protein>
<name>A0A8C2NP24_CAPHI</name>
<dbReference type="Ensembl" id="ENSCHIT00010011547.1">
    <property type="protein sequence ID" value="ENSCHIP00010008193.1"/>
    <property type="gene ID" value="ENSCHIG00010006044.1"/>
</dbReference>
<reference evidence="1" key="1">
    <citation type="submission" date="2019-03" db="EMBL/GenBank/DDBJ databases">
        <title>Genome sequencing and reference-guided assembly of Black Bengal Goat (Capra hircus).</title>
        <authorList>
            <person name="Siddiki A.Z."/>
            <person name="Baten A."/>
            <person name="Billah M."/>
            <person name="Alam M.A.U."/>
            <person name="Shawrob K.S.M."/>
            <person name="Saha S."/>
            <person name="Chowdhury M."/>
            <person name="Rahman A.H."/>
            <person name="Stear M."/>
            <person name="Miah G."/>
            <person name="Das G.B."/>
            <person name="Hossain M.M."/>
            <person name="Kumkum M."/>
            <person name="Islam M.S."/>
            <person name="Mollah A.M."/>
            <person name="Ahsan A."/>
            <person name="Tusar F."/>
            <person name="Khan M.K.I."/>
        </authorList>
    </citation>
    <scope>NUCLEOTIDE SEQUENCE [LARGE SCALE GENOMIC DNA]</scope>
</reference>
<dbReference type="AlphaFoldDB" id="A0A8C2NP24"/>
<proteinExistence type="predicted"/>
<sequence>MLSIHLCVTDTLNDKCRSLWPALSVKLAIFGEGDNCIHAILTALNIKPRQVPTERWVIGAATGNVHKQAPPGSPFPAGGSQTVTVIPPTAVFV</sequence>
<organism evidence="1">
    <name type="scientific">Capra hircus</name>
    <name type="common">Goat</name>
    <dbReference type="NCBI Taxonomy" id="9925"/>
    <lineage>
        <taxon>Eukaryota</taxon>
        <taxon>Metazoa</taxon>
        <taxon>Chordata</taxon>
        <taxon>Craniata</taxon>
        <taxon>Vertebrata</taxon>
        <taxon>Euteleostomi</taxon>
        <taxon>Mammalia</taxon>
        <taxon>Eutheria</taxon>
        <taxon>Laurasiatheria</taxon>
        <taxon>Artiodactyla</taxon>
        <taxon>Ruminantia</taxon>
        <taxon>Pecora</taxon>
        <taxon>Bovidae</taxon>
        <taxon>Caprinae</taxon>
        <taxon>Capra</taxon>
    </lineage>
</organism>
<reference evidence="1" key="2">
    <citation type="submission" date="2025-08" db="UniProtKB">
        <authorList>
            <consortium name="Ensembl"/>
        </authorList>
    </citation>
    <scope>IDENTIFICATION</scope>
</reference>
<evidence type="ECO:0000313" key="1">
    <source>
        <dbReference type="Ensembl" id="ENSCHIP00010008193.1"/>
    </source>
</evidence>
<accession>A0A8C2NP24</accession>